<dbReference type="AlphaFoldDB" id="A0A8K0F3S2"/>
<protein>
    <submittedName>
        <fullName evidence="3">Hypp5397 protein</fullName>
    </submittedName>
</protein>
<dbReference type="PROSITE" id="PS51233">
    <property type="entry name" value="VWFD"/>
    <property type="match status" value="1"/>
</dbReference>
<keyword evidence="1" id="KW-1133">Transmembrane helix</keyword>
<organism evidence="3 4">
    <name type="scientific">Branchiostoma lanceolatum</name>
    <name type="common">Common lancelet</name>
    <name type="synonym">Amphioxus lanceolatum</name>
    <dbReference type="NCBI Taxonomy" id="7740"/>
    <lineage>
        <taxon>Eukaryota</taxon>
        <taxon>Metazoa</taxon>
        <taxon>Chordata</taxon>
        <taxon>Cephalochordata</taxon>
        <taxon>Leptocardii</taxon>
        <taxon>Amphioxiformes</taxon>
        <taxon>Branchiostomatidae</taxon>
        <taxon>Branchiostoma</taxon>
    </lineage>
</organism>
<name>A0A8K0F3S2_BRALA</name>
<dbReference type="OrthoDB" id="5971203at2759"/>
<feature type="transmembrane region" description="Helical" evidence="1">
    <location>
        <begin position="397"/>
        <end position="421"/>
    </location>
</feature>
<keyword evidence="1" id="KW-0472">Membrane</keyword>
<evidence type="ECO:0000256" key="1">
    <source>
        <dbReference type="SAM" id="Phobius"/>
    </source>
</evidence>
<keyword evidence="1" id="KW-0812">Transmembrane</keyword>
<gene>
    <name evidence="3" type="primary">Hypp5397</name>
    <name evidence="3" type="ORF">BLAG_LOCUS25645</name>
</gene>
<feature type="transmembrane region" description="Helical" evidence="1">
    <location>
        <begin position="327"/>
        <end position="347"/>
    </location>
</feature>
<keyword evidence="4" id="KW-1185">Reference proteome</keyword>
<dbReference type="EMBL" id="OV696694">
    <property type="protein sequence ID" value="CAH1274707.1"/>
    <property type="molecule type" value="Genomic_DNA"/>
</dbReference>
<dbReference type="Proteomes" id="UP000838412">
    <property type="component" value="Chromosome 9"/>
</dbReference>
<proteinExistence type="predicted"/>
<evidence type="ECO:0000313" key="3">
    <source>
        <dbReference type="EMBL" id="CAH1274707.1"/>
    </source>
</evidence>
<evidence type="ECO:0000259" key="2">
    <source>
        <dbReference type="PROSITE" id="PS51233"/>
    </source>
</evidence>
<dbReference type="InterPro" id="IPR001846">
    <property type="entry name" value="VWF_type-D"/>
</dbReference>
<feature type="domain" description="VWFD" evidence="2">
    <location>
        <begin position="436"/>
        <end position="654"/>
    </location>
</feature>
<reference evidence="3" key="1">
    <citation type="submission" date="2022-01" db="EMBL/GenBank/DDBJ databases">
        <authorList>
            <person name="Braso-Vives M."/>
        </authorList>
    </citation>
    <scope>NUCLEOTIDE SEQUENCE</scope>
</reference>
<accession>A0A8K0F3S2</accession>
<evidence type="ECO:0000313" key="4">
    <source>
        <dbReference type="Proteomes" id="UP000838412"/>
    </source>
</evidence>
<sequence>MSRDEGGWTLVVSSHTMSGWDGHLLSRDESNPSPNHDYSILGKVDRWRTNSNYSSFQYRLEADEHGRWGGIWEAPRDYSFVCTDNSQTNITLIRRFDTWEDTSSSLGDRMPWMVQSSSSFALLTTAQDPDAAWWGTVVGTDHGINSWHVTAWIPQQMPFPYGIWYWFRETSSGNPCVAGTLSENNVCPGQFPQFGPPIVTGPHLNDSRTGFTFTCHANYHSLNQVCKSCATFYITWLAEGNGGDRSILKTEETWGHNPESTIDNSDLLSQLGKSLRPSNPHRALAAILECSLRPFDPTLGALTALTALSRRSHGAHRARSALSRRSLGARFLIAILGALTARVLSMFKTIAEVTARMALSPRCRRSRRAVGALNGALAALSALSPRCRRSQWRSRRVVGALAALSALSSALAALSALSMALSPRCRLSQWRSRRALVCEVVSKWSEIFTASPADRSAPYFLGLQFAGDNPLQLDEKETSPTMLTIESTVPLVCAESSACSLSIRIESEGWNFLVAQTNNSTPCTAEMQPNAWDNVQTQHRLGGSCTSSGTLYNKGFDSSGSYLQRYAGEFVFAKNIQRDFEIFSSSGTKIEVTVDSNHIDMALDIGPGDFEKTAGLCGNFDGAIGNDFQGPDGTVFATHDDFVQSWRLNPGTSLFDNTVNQPSHLVNHVFCDCGRLSNSAGQCGTQLGPPHSSLAVAIATMDEITSTIL</sequence>